<protein>
    <recommendedName>
        <fullName evidence="6">BHLH domain-containing protein</fullName>
    </recommendedName>
</protein>
<dbReference type="InterPro" id="IPR011598">
    <property type="entry name" value="bHLH_dom"/>
</dbReference>
<gene>
    <name evidence="7" type="ORF">DH2020_032762</name>
</gene>
<dbReference type="SUPFAM" id="SSF47459">
    <property type="entry name" value="HLH, helix-loop-helix DNA-binding domain"/>
    <property type="match status" value="1"/>
</dbReference>
<evidence type="ECO:0000313" key="7">
    <source>
        <dbReference type="EMBL" id="KAK6133469.1"/>
    </source>
</evidence>
<keyword evidence="4" id="KW-0804">Transcription</keyword>
<evidence type="ECO:0000256" key="2">
    <source>
        <dbReference type="ARBA" id="ARBA00023015"/>
    </source>
</evidence>
<dbReference type="Gene3D" id="4.10.280.10">
    <property type="entry name" value="Helix-loop-helix DNA-binding domain"/>
    <property type="match status" value="1"/>
</dbReference>
<proteinExistence type="predicted"/>
<reference evidence="7 8" key="1">
    <citation type="journal article" date="2021" name="Comput. Struct. Biotechnol. J.">
        <title>De novo genome assembly of the potent medicinal plant Rehmannia glutinosa using nanopore technology.</title>
        <authorList>
            <person name="Ma L."/>
            <person name="Dong C."/>
            <person name="Song C."/>
            <person name="Wang X."/>
            <person name="Zheng X."/>
            <person name="Niu Y."/>
            <person name="Chen S."/>
            <person name="Feng W."/>
        </authorList>
    </citation>
    <scope>NUCLEOTIDE SEQUENCE [LARGE SCALE GENOMIC DNA]</scope>
    <source>
        <strain evidence="7">DH-2019</strain>
    </source>
</reference>
<keyword evidence="5" id="KW-0539">Nucleus</keyword>
<accession>A0ABR0VH98</accession>
<dbReference type="PANTHER" id="PTHR45844:SF9">
    <property type="entry name" value="OS09G0463900 PROTEIN"/>
    <property type="match status" value="1"/>
</dbReference>
<evidence type="ECO:0000256" key="3">
    <source>
        <dbReference type="ARBA" id="ARBA00023125"/>
    </source>
</evidence>
<dbReference type="InterPro" id="IPR045847">
    <property type="entry name" value="AIG1-like"/>
</dbReference>
<organism evidence="7 8">
    <name type="scientific">Rehmannia glutinosa</name>
    <name type="common">Chinese foxglove</name>
    <dbReference type="NCBI Taxonomy" id="99300"/>
    <lineage>
        <taxon>Eukaryota</taxon>
        <taxon>Viridiplantae</taxon>
        <taxon>Streptophyta</taxon>
        <taxon>Embryophyta</taxon>
        <taxon>Tracheophyta</taxon>
        <taxon>Spermatophyta</taxon>
        <taxon>Magnoliopsida</taxon>
        <taxon>eudicotyledons</taxon>
        <taxon>Gunneridae</taxon>
        <taxon>Pentapetalae</taxon>
        <taxon>asterids</taxon>
        <taxon>lamiids</taxon>
        <taxon>Lamiales</taxon>
        <taxon>Orobanchaceae</taxon>
        <taxon>Rehmannieae</taxon>
        <taxon>Rehmannia</taxon>
    </lineage>
</organism>
<name>A0ABR0VH98_REHGL</name>
<dbReference type="EMBL" id="JABTTQ020001214">
    <property type="protein sequence ID" value="KAK6133469.1"/>
    <property type="molecule type" value="Genomic_DNA"/>
</dbReference>
<evidence type="ECO:0000259" key="6">
    <source>
        <dbReference type="PROSITE" id="PS50888"/>
    </source>
</evidence>
<evidence type="ECO:0000256" key="4">
    <source>
        <dbReference type="ARBA" id="ARBA00023163"/>
    </source>
</evidence>
<keyword evidence="2" id="KW-0805">Transcription regulation</keyword>
<comment type="caution">
    <text evidence="7">The sequence shown here is derived from an EMBL/GenBank/DDBJ whole genome shotgun (WGS) entry which is preliminary data.</text>
</comment>
<dbReference type="PROSITE" id="PS50888">
    <property type="entry name" value="BHLH"/>
    <property type="match status" value="1"/>
</dbReference>
<dbReference type="SMART" id="SM00353">
    <property type="entry name" value="HLH"/>
    <property type="match status" value="1"/>
</dbReference>
<dbReference type="PANTHER" id="PTHR45844">
    <property type="entry name" value="TRANSCRIPTION FACTOR BHLH30"/>
    <property type="match status" value="1"/>
</dbReference>
<dbReference type="InterPro" id="IPR036638">
    <property type="entry name" value="HLH_DNA-bd_sf"/>
</dbReference>
<dbReference type="SUPFAM" id="SSF55021">
    <property type="entry name" value="ACT-like"/>
    <property type="match status" value="1"/>
</dbReference>
<sequence length="233" mass="25557">MYFENPNSLISGSMPVNQSLVMDGEKGELVKDSGRMGKKIGVSGAKTVAALKSHSEAERRRRERINAHLESLRGLVPSKEKMDKATLLAEVISQVKRLKTTAKQASEGLHVPMDTDDIEVEMLENNVGHSSLLLRASICCEYRPELLSDLRQAIDDLPVHVMKCEISTLGGRVKSVFLLTTGEGNNGNAVSSVRAALRNILEKVSASADYAQPLFFPRKRQRVSYVDSSCLSS</sequence>
<comment type="subcellular location">
    <subcellularLocation>
        <location evidence="1">Nucleus</location>
    </subcellularLocation>
</comment>
<dbReference type="InterPro" id="IPR045865">
    <property type="entry name" value="ACT-like_dom_sf"/>
</dbReference>
<feature type="domain" description="BHLH" evidence="6">
    <location>
        <begin position="49"/>
        <end position="98"/>
    </location>
</feature>
<evidence type="ECO:0000256" key="1">
    <source>
        <dbReference type="ARBA" id="ARBA00004123"/>
    </source>
</evidence>
<keyword evidence="3" id="KW-0238">DNA-binding</keyword>
<evidence type="ECO:0000313" key="8">
    <source>
        <dbReference type="Proteomes" id="UP001318860"/>
    </source>
</evidence>
<keyword evidence="8" id="KW-1185">Reference proteome</keyword>
<dbReference type="Pfam" id="PF00010">
    <property type="entry name" value="HLH"/>
    <property type="match status" value="1"/>
</dbReference>
<evidence type="ECO:0000256" key="5">
    <source>
        <dbReference type="ARBA" id="ARBA00023242"/>
    </source>
</evidence>
<dbReference type="Proteomes" id="UP001318860">
    <property type="component" value="Unassembled WGS sequence"/>
</dbReference>